<proteinExistence type="predicted"/>
<gene>
    <name evidence="1" type="ORF">MAR_037648</name>
</gene>
<evidence type="ECO:0000313" key="2">
    <source>
        <dbReference type="Proteomes" id="UP001164746"/>
    </source>
</evidence>
<name>A0ABY7FS51_MYAAR</name>
<dbReference type="EMBL" id="CP111024">
    <property type="protein sequence ID" value="WAR23979.1"/>
    <property type="molecule type" value="Genomic_DNA"/>
</dbReference>
<sequence>MVLTELGGASAKNKNKVKDNIIVITLSKKKRKYASVVAADLRLQFHEIGFLCLAADPIWAKYDDTEQSQDYTSKIYGTEYDFQAEFTDGGAKFFGQNLQDHDAPECYPNWTKEYAGNIVSGAPNQISPTNYICLDQNAETERGDARDDNGKVLYL</sequence>
<protein>
    <submittedName>
        <fullName evidence="1">Uncharacterized protein</fullName>
    </submittedName>
</protein>
<keyword evidence="2" id="KW-1185">Reference proteome</keyword>
<reference evidence="1" key="1">
    <citation type="submission" date="2022-11" db="EMBL/GenBank/DDBJ databases">
        <title>Centuries of genome instability and evolution in soft-shell clam transmissible cancer (bioRxiv).</title>
        <authorList>
            <person name="Hart S.F.M."/>
            <person name="Yonemitsu M.A."/>
            <person name="Giersch R.M."/>
            <person name="Beal B.F."/>
            <person name="Arriagada G."/>
            <person name="Davis B.W."/>
            <person name="Ostrander E.A."/>
            <person name="Goff S.P."/>
            <person name="Metzger M.J."/>
        </authorList>
    </citation>
    <scope>NUCLEOTIDE SEQUENCE</scope>
    <source>
        <strain evidence="1">MELC-2E11</strain>
        <tissue evidence="1">Siphon/mantle</tissue>
    </source>
</reference>
<organism evidence="1 2">
    <name type="scientific">Mya arenaria</name>
    <name type="common">Soft-shell clam</name>
    <dbReference type="NCBI Taxonomy" id="6604"/>
    <lineage>
        <taxon>Eukaryota</taxon>
        <taxon>Metazoa</taxon>
        <taxon>Spiralia</taxon>
        <taxon>Lophotrochozoa</taxon>
        <taxon>Mollusca</taxon>
        <taxon>Bivalvia</taxon>
        <taxon>Autobranchia</taxon>
        <taxon>Heteroconchia</taxon>
        <taxon>Euheterodonta</taxon>
        <taxon>Imparidentia</taxon>
        <taxon>Neoheterodontei</taxon>
        <taxon>Myida</taxon>
        <taxon>Myoidea</taxon>
        <taxon>Myidae</taxon>
        <taxon>Mya</taxon>
    </lineage>
</organism>
<feature type="non-terminal residue" evidence="1">
    <location>
        <position position="155"/>
    </location>
</feature>
<evidence type="ECO:0000313" key="1">
    <source>
        <dbReference type="EMBL" id="WAR23979.1"/>
    </source>
</evidence>
<dbReference type="Proteomes" id="UP001164746">
    <property type="component" value="Chromosome 13"/>
</dbReference>
<accession>A0ABY7FS51</accession>